<gene>
    <name evidence="1" type="ORF">N7468_006030</name>
</gene>
<evidence type="ECO:0000313" key="1">
    <source>
        <dbReference type="EMBL" id="KAJ5233074.1"/>
    </source>
</evidence>
<dbReference type="Proteomes" id="UP001150941">
    <property type="component" value="Unassembled WGS sequence"/>
</dbReference>
<dbReference type="GeneID" id="83202629"/>
<evidence type="ECO:0000313" key="2">
    <source>
        <dbReference type="Proteomes" id="UP001150941"/>
    </source>
</evidence>
<reference evidence="1" key="1">
    <citation type="submission" date="2022-11" db="EMBL/GenBank/DDBJ databases">
        <authorList>
            <person name="Petersen C."/>
        </authorList>
    </citation>
    <scope>NUCLEOTIDE SEQUENCE</scope>
    <source>
        <strain evidence="1">IBT 19713</strain>
    </source>
</reference>
<dbReference type="AlphaFoldDB" id="A0A9W9P051"/>
<sequence length="102" mass="11388">MGYSPVTMASKVDQKVVGGEERAPLTRLNVMDLGSADWTSAGHSWHETTGFARFPSYPPRAALCCRSQSAYTVDAQGSMGYMTKSRRVDRWTKLKKVEARRD</sequence>
<accession>A0A9W9P051</accession>
<comment type="caution">
    <text evidence="1">The sequence shown here is derived from an EMBL/GenBank/DDBJ whole genome shotgun (WGS) entry which is preliminary data.</text>
</comment>
<proteinExistence type="predicted"/>
<name>A0A9W9P051_9EURO</name>
<dbReference type="EMBL" id="JAPQKS010000004">
    <property type="protein sequence ID" value="KAJ5233074.1"/>
    <property type="molecule type" value="Genomic_DNA"/>
</dbReference>
<organism evidence="1 2">
    <name type="scientific">Penicillium chermesinum</name>
    <dbReference type="NCBI Taxonomy" id="63820"/>
    <lineage>
        <taxon>Eukaryota</taxon>
        <taxon>Fungi</taxon>
        <taxon>Dikarya</taxon>
        <taxon>Ascomycota</taxon>
        <taxon>Pezizomycotina</taxon>
        <taxon>Eurotiomycetes</taxon>
        <taxon>Eurotiomycetidae</taxon>
        <taxon>Eurotiales</taxon>
        <taxon>Aspergillaceae</taxon>
        <taxon>Penicillium</taxon>
    </lineage>
</organism>
<protein>
    <submittedName>
        <fullName evidence="1">Uncharacterized protein</fullName>
    </submittedName>
</protein>
<reference evidence="1" key="2">
    <citation type="journal article" date="2023" name="IMA Fungus">
        <title>Comparative genomic study of the Penicillium genus elucidates a diverse pangenome and 15 lateral gene transfer events.</title>
        <authorList>
            <person name="Petersen C."/>
            <person name="Sorensen T."/>
            <person name="Nielsen M.R."/>
            <person name="Sondergaard T.E."/>
            <person name="Sorensen J.L."/>
            <person name="Fitzpatrick D.A."/>
            <person name="Frisvad J.C."/>
            <person name="Nielsen K.L."/>
        </authorList>
    </citation>
    <scope>NUCLEOTIDE SEQUENCE</scope>
    <source>
        <strain evidence="1">IBT 19713</strain>
    </source>
</reference>
<keyword evidence="2" id="KW-1185">Reference proteome</keyword>
<dbReference type="RefSeq" id="XP_058331066.1">
    <property type="nucleotide sequence ID" value="XM_058475326.1"/>
</dbReference>